<dbReference type="InterPro" id="IPR036890">
    <property type="entry name" value="HATPase_C_sf"/>
</dbReference>
<evidence type="ECO:0000256" key="5">
    <source>
        <dbReference type="ARBA" id="ARBA00022475"/>
    </source>
</evidence>
<evidence type="ECO:0000256" key="7">
    <source>
        <dbReference type="ARBA" id="ARBA00022679"/>
    </source>
</evidence>
<keyword evidence="11 18" id="KW-0067">ATP-binding</keyword>
<evidence type="ECO:0000256" key="3">
    <source>
        <dbReference type="ARBA" id="ARBA00012438"/>
    </source>
</evidence>
<dbReference type="PANTHER" id="PTHR45436:SF5">
    <property type="entry name" value="SENSOR HISTIDINE KINASE TRCS"/>
    <property type="match status" value="1"/>
</dbReference>
<feature type="transmembrane region" description="Helical" evidence="15">
    <location>
        <begin position="166"/>
        <end position="186"/>
    </location>
</feature>
<dbReference type="InterPro" id="IPR003661">
    <property type="entry name" value="HisK_dim/P_dom"/>
</dbReference>
<dbReference type="SUPFAM" id="SSF47384">
    <property type="entry name" value="Homodimeric domain of signal transducing histidine kinase"/>
    <property type="match status" value="1"/>
</dbReference>
<evidence type="ECO:0000256" key="14">
    <source>
        <dbReference type="ARBA" id="ARBA00023136"/>
    </source>
</evidence>
<organism evidence="18 19">
    <name type="scientific">Paenibacillus chungangensis</name>
    <dbReference type="NCBI Taxonomy" id="696535"/>
    <lineage>
        <taxon>Bacteria</taxon>
        <taxon>Bacillati</taxon>
        <taxon>Bacillota</taxon>
        <taxon>Bacilli</taxon>
        <taxon>Bacillales</taxon>
        <taxon>Paenibacillaceae</taxon>
        <taxon>Paenibacillus</taxon>
    </lineage>
</organism>
<evidence type="ECO:0000256" key="2">
    <source>
        <dbReference type="ARBA" id="ARBA00004651"/>
    </source>
</evidence>
<dbReference type="SUPFAM" id="SSF158472">
    <property type="entry name" value="HAMP domain-like"/>
    <property type="match status" value="1"/>
</dbReference>
<evidence type="ECO:0000256" key="6">
    <source>
        <dbReference type="ARBA" id="ARBA00022553"/>
    </source>
</evidence>
<accession>A0ABW3HUK5</accession>
<dbReference type="PROSITE" id="PS50885">
    <property type="entry name" value="HAMP"/>
    <property type="match status" value="1"/>
</dbReference>
<dbReference type="RefSeq" id="WP_377566566.1">
    <property type="nucleotide sequence ID" value="NZ_JBHTJZ010000033.1"/>
</dbReference>
<dbReference type="Proteomes" id="UP001596989">
    <property type="component" value="Unassembled WGS sequence"/>
</dbReference>
<dbReference type="PANTHER" id="PTHR45436">
    <property type="entry name" value="SENSOR HISTIDINE KINASE YKOH"/>
    <property type="match status" value="1"/>
</dbReference>
<proteinExistence type="predicted"/>
<dbReference type="SMART" id="SM00304">
    <property type="entry name" value="HAMP"/>
    <property type="match status" value="1"/>
</dbReference>
<comment type="subcellular location">
    <subcellularLocation>
        <location evidence="2">Cell membrane</location>
        <topology evidence="2">Multi-pass membrane protein</topology>
    </subcellularLocation>
</comment>
<dbReference type="CDD" id="cd00082">
    <property type="entry name" value="HisKA"/>
    <property type="match status" value="1"/>
</dbReference>
<keyword evidence="9" id="KW-0547">Nucleotide-binding</keyword>
<sequence>MKRLAALFSRMPFHWRMTLLSSLLLCALFAVSNIVQFAFVESWMLKQEERSARQDMRELLNVLLANEMRIQPDNEERIRYYLEKANVNNGMIRILNAEGVPVVTAANNMPIHWVERRGTAEAAGMGRGQGVLAMSSPLTIFQFTGTVEVVRSLSHVERLIASFNRIMLICFAVAVIISGYGGRLLSRRLVKPLRAMHRTMRSVKQNGLQERMAVGEARDDMTALTIMFNDMMDEVEGAFLKQKQFVEDASHELRTPIAIIEGHLAMLQRWGKHDPEVLEESLRISMEELERLRGLVEELLTLSRIERSEQEYKHAAVDEVCMQPTTVIHSAVEKIRSLHPAFQLTVDVSQLEGMALGINDGHLLQLMLILLDNAVKYSGSSTEVRIDAVRAGAAGHMVIAVQDAGIGMVEDELAHAWDRFYRADKARSGAGGYGLGLPIARQIAQRYNGTIELYSKPGKGTTAALTLPFRDACESIL</sequence>
<dbReference type="InterPro" id="IPR005467">
    <property type="entry name" value="His_kinase_dom"/>
</dbReference>
<dbReference type="GO" id="GO:0005524">
    <property type="term" value="F:ATP binding"/>
    <property type="evidence" value="ECO:0007669"/>
    <property type="project" value="UniProtKB-KW"/>
</dbReference>
<feature type="domain" description="HAMP" evidence="17">
    <location>
        <begin position="187"/>
        <end position="240"/>
    </location>
</feature>
<protein>
    <recommendedName>
        <fullName evidence="4">Signal transduction histidine-protein kinase ArlS</fullName>
        <ecNumber evidence="3">2.7.13.3</ecNumber>
    </recommendedName>
</protein>
<reference evidence="19" key="1">
    <citation type="journal article" date="2019" name="Int. J. Syst. Evol. Microbiol.">
        <title>The Global Catalogue of Microorganisms (GCM) 10K type strain sequencing project: providing services to taxonomists for standard genome sequencing and annotation.</title>
        <authorList>
            <consortium name="The Broad Institute Genomics Platform"/>
            <consortium name="The Broad Institute Genome Sequencing Center for Infectious Disease"/>
            <person name="Wu L."/>
            <person name="Ma J."/>
        </authorList>
    </citation>
    <scope>NUCLEOTIDE SEQUENCE [LARGE SCALE GENOMIC DNA]</scope>
    <source>
        <strain evidence="19">CCUG 59129</strain>
    </source>
</reference>
<evidence type="ECO:0000256" key="10">
    <source>
        <dbReference type="ARBA" id="ARBA00022777"/>
    </source>
</evidence>
<dbReference type="Pfam" id="PF02518">
    <property type="entry name" value="HATPase_c"/>
    <property type="match status" value="1"/>
</dbReference>
<evidence type="ECO:0000256" key="4">
    <source>
        <dbReference type="ARBA" id="ARBA00015735"/>
    </source>
</evidence>
<dbReference type="PROSITE" id="PS50109">
    <property type="entry name" value="HIS_KIN"/>
    <property type="match status" value="1"/>
</dbReference>
<evidence type="ECO:0000259" key="16">
    <source>
        <dbReference type="PROSITE" id="PS50109"/>
    </source>
</evidence>
<dbReference type="EC" id="2.7.13.3" evidence="3"/>
<keyword evidence="8 15" id="KW-0812">Transmembrane</keyword>
<evidence type="ECO:0000313" key="19">
    <source>
        <dbReference type="Proteomes" id="UP001596989"/>
    </source>
</evidence>
<dbReference type="EMBL" id="JBHTJZ010000033">
    <property type="protein sequence ID" value="MFD0961218.1"/>
    <property type="molecule type" value="Genomic_DNA"/>
</dbReference>
<dbReference type="Gene3D" id="1.10.287.130">
    <property type="match status" value="1"/>
</dbReference>
<comment type="catalytic activity">
    <reaction evidence="1">
        <text>ATP + protein L-histidine = ADP + protein N-phospho-L-histidine.</text>
        <dbReference type="EC" id="2.7.13.3"/>
    </reaction>
</comment>
<dbReference type="InterPro" id="IPR041610">
    <property type="entry name" value="ArlS_N"/>
</dbReference>
<keyword evidence="10" id="KW-0418">Kinase</keyword>
<dbReference type="Pfam" id="PF18719">
    <property type="entry name" value="ArlS_N"/>
    <property type="match status" value="1"/>
</dbReference>
<evidence type="ECO:0000256" key="1">
    <source>
        <dbReference type="ARBA" id="ARBA00000085"/>
    </source>
</evidence>
<keyword evidence="5" id="KW-1003">Cell membrane</keyword>
<dbReference type="InterPro" id="IPR003594">
    <property type="entry name" value="HATPase_dom"/>
</dbReference>
<keyword evidence="6" id="KW-0597">Phosphoprotein</keyword>
<dbReference type="SMART" id="SM00388">
    <property type="entry name" value="HisKA"/>
    <property type="match status" value="1"/>
</dbReference>
<feature type="domain" description="Histidine kinase" evidence="16">
    <location>
        <begin position="248"/>
        <end position="471"/>
    </location>
</feature>
<dbReference type="Pfam" id="PF00672">
    <property type="entry name" value="HAMP"/>
    <property type="match status" value="1"/>
</dbReference>
<dbReference type="InterPro" id="IPR036097">
    <property type="entry name" value="HisK_dim/P_sf"/>
</dbReference>
<evidence type="ECO:0000256" key="8">
    <source>
        <dbReference type="ARBA" id="ARBA00022692"/>
    </source>
</evidence>
<evidence type="ECO:0000256" key="9">
    <source>
        <dbReference type="ARBA" id="ARBA00022741"/>
    </source>
</evidence>
<evidence type="ECO:0000256" key="15">
    <source>
        <dbReference type="SAM" id="Phobius"/>
    </source>
</evidence>
<dbReference type="InterPro" id="IPR003660">
    <property type="entry name" value="HAMP_dom"/>
</dbReference>
<evidence type="ECO:0000256" key="12">
    <source>
        <dbReference type="ARBA" id="ARBA00022989"/>
    </source>
</evidence>
<dbReference type="InterPro" id="IPR004358">
    <property type="entry name" value="Sig_transdc_His_kin-like_C"/>
</dbReference>
<keyword evidence="14 15" id="KW-0472">Membrane</keyword>
<evidence type="ECO:0000313" key="18">
    <source>
        <dbReference type="EMBL" id="MFD0961218.1"/>
    </source>
</evidence>
<dbReference type="Gene3D" id="6.10.340.10">
    <property type="match status" value="1"/>
</dbReference>
<name>A0ABW3HUK5_9BACL</name>
<evidence type="ECO:0000256" key="13">
    <source>
        <dbReference type="ARBA" id="ARBA00023012"/>
    </source>
</evidence>
<comment type="caution">
    <text evidence="18">The sequence shown here is derived from an EMBL/GenBank/DDBJ whole genome shotgun (WGS) entry which is preliminary data.</text>
</comment>
<keyword evidence="7" id="KW-0808">Transferase</keyword>
<evidence type="ECO:0000259" key="17">
    <source>
        <dbReference type="PROSITE" id="PS50885"/>
    </source>
</evidence>
<dbReference type="PRINTS" id="PR00344">
    <property type="entry name" value="BCTRLSENSOR"/>
</dbReference>
<keyword evidence="19" id="KW-1185">Reference proteome</keyword>
<gene>
    <name evidence="18" type="ORF">ACFQ2I_17855</name>
</gene>
<dbReference type="Gene3D" id="3.30.565.10">
    <property type="entry name" value="Histidine kinase-like ATPase, C-terminal domain"/>
    <property type="match status" value="1"/>
</dbReference>
<keyword evidence="12 15" id="KW-1133">Transmembrane helix</keyword>
<dbReference type="Pfam" id="PF00512">
    <property type="entry name" value="HisKA"/>
    <property type="match status" value="1"/>
</dbReference>
<dbReference type="SMART" id="SM00387">
    <property type="entry name" value="HATPase_c"/>
    <property type="match status" value="1"/>
</dbReference>
<dbReference type="InterPro" id="IPR050428">
    <property type="entry name" value="TCS_sensor_his_kinase"/>
</dbReference>
<dbReference type="SUPFAM" id="SSF55874">
    <property type="entry name" value="ATPase domain of HSP90 chaperone/DNA topoisomerase II/histidine kinase"/>
    <property type="match status" value="1"/>
</dbReference>
<keyword evidence="13" id="KW-0902">Two-component regulatory system</keyword>
<evidence type="ECO:0000256" key="11">
    <source>
        <dbReference type="ARBA" id="ARBA00022840"/>
    </source>
</evidence>